<name>A0AAW0DMT2_9AGAR</name>
<evidence type="ECO:0000313" key="6">
    <source>
        <dbReference type="EMBL" id="KAK7054036.1"/>
    </source>
</evidence>
<dbReference type="SMART" id="SM00563">
    <property type="entry name" value="PlsC"/>
    <property type="match status" value="1"/>
</dbReference>
<feature type="region of interest" description="Disordered" evidence="3">
    <location>
        <begin position="310"/>
        <end position="368"/>
    </location>
</feature>
<dbReference type="Pfam" id="PF01553">
    <property type="entry name" value="Acyltransferase"/>
    <property type="match status" value="1"/>
</dbReference>
<evidence type="ECO:0000313" key="7">
    <source>
        <dbReference type="Proteomes" id="UP001362999"/>
    </source>
</evidence>
<protein>
    <submittedName>
        <fullName evidence="6">1-acyl-sn-glycerol-3-phosphate acyltransferase</fullName>
    </submittedName>
</protein>
<dbReference type="GO" id="GO:0003841">
    <property type="term" value="F:1-acylglycerol-3-phosphate O-acyltransferase activity"/>
    <property type="evidence" value="ECO:0007669"/>
    <property type="project" value="TreeGrafter"/>
</dbReference>
<dbReference type="GO" id="GO:0006654">
    <property type="term" value="P:phosphatidic acid biosynthetic process"/>
    <property type="evidence" value="ECO:0007669"/>
    <property type="project" value="TreeGrafter"/>
</dbReference>
<evidence type="ECO:0000256" key="1">
    <source>
        <dbReference type="ARBA" id="ARBA00022679"/>
    </source>
</evidence>
<dbReference type="PANTHER" id="PTHR10434:SF11">
    <property type="entry name" value="1-ACYL-SN-GLYCEROL-3-PHOSPHATE ACYLTRANSFERASE"/>
    <property type="match status" value="1"/>
</dbReference>
<dbReference type="Proteomes" id="UP001362999">
    <property type="component" value="Unassembled WGS sequence"/>
</dbReference>
<comment type="caution">
    <text evidence="6">The sequence shown here is derived from an EMBL/GenBank/DDBJ whole genome shotgun (WGS) entry which is preliminary data.</text>
</comment>
<proteinExistence type="predicted"/>
<feature type="transmembrane region" description="Helical" evidence="4">
    <location>
        <begin position="34"/>
        <end position="56"/>
    </location>
</feature>
<feature type="domain" description="Phospholipid/glycerol acyltransferase" evidence="5">
    <location>
        <begin position="102"/>
        <end position="218"/>
    </location>
</feature>
<reference evidence="6 7" key="1">
    <citation type="journal article" date="2024" name="J Genomics">
        <title>Draft genome sequencing and assembly of Favolaschia claudopus CIRM-BRFM 2984 isolated from oak limbs.</title>
        <authorList>
            <person name="Navarro D."/>
            <person name="Drula E."/>
            <person name="Chaduli D."/>
            <person name="Cazenave R."/>
            <person name="Ahrendt S."/>
            <person name="Wang J."/>
            <person name="Lipzen A."/>
            <person name="Daum C."/>
            <person name="Barry K."/>
            <person name="Grigoriev I.V."/>
            <person name="Favel A."/>
            <person name="Rosso M.N."/>
            <person name="Martin F."/>
        </authorList>
    </citation>
    <scope>NUCLEOTIDE SEQUENCE [LARGE SCALE GENOMIC DNA]</scope>
    <source>
        <strain evidence="6 7">CIRM-BRFM 2984</strain>
    </source>
</reference>
<dbReference type="CDD" id="cd07989">
    <property type="entry name" value="LPLAT_AGPAT-like"/>
    <property type="match status" value="1"/>
</dbReference>
<keyword evidence="1" id="KW-0808">Transferase</keyword>
<dbReference type="EMBL" id="JAWWNJ010000006">
    <property type="protein sequence ID" value="KAK7054036.1"/>
    <property type="molecule type" value="Genomic_DNA"/>
</dbReference>
<keyword evidence="4" id="KW-0812">Transmembrane</keyword>
<evidence type="ECO:0000259" key="5">
    <source>
        <dbReference type="SMART" id="SM00563"/>
    </source>
</evidence>
<evidence type="ECO:0000256" key="2">
    <source>
        <dbReference type="ARBA" id="ARBA00023315"/>
    </source>
</evidence>
<dbReference type="AlphaFoldDB" id="A0AAW0DMT2"/>
<keyword evidence="2 6" id="KW-0012">Acyltransferase</keyword>
<sequence length="368" mass="39886">MATLFNLLKPVAYASLPFIALQYSPHGRYYTRSAIYVGALGFVATISAFLAAGLTLANRRFDVNYVVARTFHTIAGTLIGWRIEVEGEEWLRDANDGGGRPAVLMCNHQSMIDILPLARIMPQRTSIMSKKSLQFTPLGPFMLMSGAIFIDRGNSARAKRSLDAAVNVMRTLRVSLWMFPEGTRHNSPAPDLLPFKKGGFHLAVQSGLPIIPIVIENYWHLYHKNTFEPGVVRVKVLPPVPTTGMTAENVPALITLVRDQMLAALIDISPNAIKAPVPPPTTTPTPPNPASLSSVAAVVSDVVDDHTTAMPEDRVFESKPPAPTQTDLPVTMSKESLTGSSFEGVSGSENGAETEEDDEGMILVGRPT</sequence>
<keyword evidence="4" id="KW-1133">Transmembrane helix</keyword>
<dbReference type="InterPro" id="IPR002123">
    <property type="entry name" value="Plipid/glycerol_acylTrfase"/>
</dbReference>
<gene>
    <name evidence="6" type="ORF">R3P38DRAFT_2854121</name>
</gene>
<accession>A0AAW0DMT2</accession>
<evidence type="ECO:0000256" key="4">
    <source>
        <dbReference type="SAM" id="Phobius"/>
    </source>
</evidence>
<dbReference type="SUPFAM" id="SSF69593">
    <property type="entry name" value="Glycerol-3-phosphate (1)-acyltransferase"/>
    <property type="match status" value="1"/>
</dbReference>
<feature type="compositionally biased region" description="Polar residues" evidence="3">
    <location>
        <begin position="324"/>
        <end position="351"/>
    </location>
</feature>
<dbReference type="GO" id="GO:0005783">
    <property type="term" value="C:endoplasmic reticulum"/>
    <property type="evidence" value="ECO:0007669"/>
    <property type="project" value="TreeGrafter"/>
</dbReference>
<evidence type="ECO:0000256" key="3">
    <source>
        <dbReference type="SAM" id="MobiDB-lite"/>
    </source>
</evidence>
<keyword evidence="4" id="KW-0472">Membrane</keyword>
<dbReference type="PANTHER" id="PTHR10434">
    <property type="entry name" value="1-ACYL-SN-GLYCEROL-3-PHOSPHATE ACYLTRANSFERASE"/>
    <property type="match status" value="1"/>
</dbReference>
<keyword evidence="7" id="KW-1185">Reference proteome</keyword>
<organism evidence="6 7">
    <name type="scientific">Favolaschia claudopus</name>
    <dbReference type="NCBI Taxonomy" id="2862362"/>
    <lineage>
        <taxon>Eukaryota</taxon>
        <taxon>Fungi</taxon>
        <taxon>Dikarya</taxon>
        <taxon>Basidiomycota</taxon>
        <taxon>Agaricomycotina</taxon>
        <taxon>Agaricomycetes</taxon>
        <taxon>Agaricomycetidae</taxon>
        <taxon>Agaricales</taxon>
        <taxon>Marasmiineae</taxon>
        <taxon>Mycenaceae</taxon>
        <taxon>Favolaschia</taxon>
    </lineage>
</organism>